<proteinExistence type="predicted"/>
<dbReference type="AlphaFoldDB" id="M2SZT1"/>
<dbReference type="eggNOG" id="ENOG502T4I9">
    <property type="taxonomic scope" value="Eukaryota"/>
</dbReference>
<dbReference type="Proteomes" id="UP000016934">
    <property type="component" value="Unassembled WGS sequence"/>
</dbReference>
<evidence type="ECO:0000313" key="1">
    <source>
        <dbReference type="EMBL" id="EMD67830.1"/>
    </source>
</evidence>
<dbReference type="RefSeq" id="XP_007697382.1">
    <property type="nucleotide sequence ID" value="XM_007699192.1"/>
</dbReference>
<reference evidence="2" key="2">
    <citation type="journal article" date="2013" name="PLoS Genet.">
        <title>Comparative genome structure, secondary metabolite, and effector coding capacity across Cochliobolus pathogens.</title>
        <authorList>
            <person name="Condon B.J."/>
            <person name="Leng Y."/>
            <person name="Wu D."/>
            <person name="Bushley K.E."/>
            <person name="Ohm R.A."/>
            <person name="Otillar R."/>
            <person name="Martin J."/>
            <person name="Schackwitz W."/>
            <person name="Grimwood J."/>
            <person name="MohdZainudin N."/>
            <person name="Xue C."/>
            <person name="Wang R."/>
            <person name="Manning V.A."/>
            <person name="Dhillon B."/>
            <person name="Tu Z.J."/>
            <person name="Steffenson B.J."/>
            <person name="Salamov A."/>
            <person name="Sun H."/>
            <person name="Lowry S."/>
            <person name="LaButti K."/>
            <person name="Han J."/>
            <person name="Copeland A."/>
            <person name="Lindquist E."/>
            <person name="Barry K."/>
            <person name="Schmutz J."/>
            <person name="Baker S.E."/>
            <person name="Ciuffetti L.M."/>
            <person name="Grigoriev I.V."/>
            <person name="Zhong S."/>
            <person name="Turgeon B.G."/>
        </authorList>
    </citation>
    <scope>NUCLEOTIDE SEQUENCE [LARGE SCALE GENOMIC DNA]</scope>
    <source>
        <strain evidence="2">ND90Pr / ATCC 201652</strain>
    </source>
</reference>
<dbReference type="KEGG" id="bsc:COCSADRAFT_83075"/>
<dbReference type="EMBL" id="KB445639">
    <property type="protein sequence ID" value="EMD67830.1"/>
    <property type="molecule type" value="Genomic_DNA"/>
</dbReference>
<dbReference type="OrthoDB" id="3796452at2759"/>
<dbReference type="GeneID" id="19140932"/>
<dbReference type="HOGENOM" id="CLU_097267_0_0_1"/>
<sequence length="215" mass="24975">ASNQDDRQDENGTVRPEDELALLPYMPPLFGCELPPCGLMPQIAYQNVVQRLRKWWLLRAKETPTEISLTYICEKVFDDLLDESEKLPFGKANNTTRRTPWRREQVFKFEPCWAHYFVLEARQMNERSSTTAIKQETRDAHPEAEYGIPMTLGIHVKNPANREHVCHLWREWHKKKRRPIPTLNLQGSAAAVEEVTGNMQEDLKGNGETENDCIM</sequence>
<organism evidence="1 2">
    <name type="scientific">Cochliobolus sativus (strain ND90Pr / ATCC 201652)</name>
    <name type="common">Common root rot and spot blotch fungus</name>
    <name type="synonym">Bipolaris sorokiniana</name>
    <dbReference type="NCBI Taxonomy" id="665912"/>
    <lineage>
        <taxon>Eukaryota</taxon>
        <taxon>Fungi</taxon>
        <taxon>Dikarya</taxon>
        <taxon>Ascomycota</taxon>
        <taxon>Pezizomycotina</taxon>
        <taxon>Dothideomycetes</taxon>
        <taxon>Pleosporomycetidae</taxon>
        <taxon>Pleosporales</taxon>
        <taxon>Pleosporineae</taxon>
        <taxon>Pleosporaceae</taxon>
        <taxon>Bipolaris</taxon>
    </lineage>
</organism>
<gene>
    <name evidence="1" type="ORF">COCSADRAFT_83075</name>
</gene>
<keyword evidence="2" id="KW-1185">Reference proteome</keyword>
<name>M2SZT1_COCSN</name>
<evidence type="ECO:0000313" key="2">
    <source>
        <dbReference type="Proteomes" id="UP000016934"/>
    </source>
</evidence>
<feature type="non-terminal residue" evidence="1">
    <location>
        <position position="215"/>
    </location>
</feature>
<accession>M2SZT1</accession>
<protein>
    <submittedName>
        <fullName evidence="1">Uncharacterized protein</fullName>
    </submittedName>
</protein>
<reference evidence="1 2" key="1">
    <citation type="journal article" date="2012" name="PLoS Pathog.">
        <title>Diverse lifestyles and strategies of plant pathogenesis encoded in the genomes of eighteen Dothideomycetes fungi.</title>
        <authorList>
            <person name="Ohm R.A."/>
            <person name="Feau N."/>
            <person name="Henrissat B."/>
            <person name="Schoch C.L."/>
            <person name="Horwitz B.A."/>
            <person name="Barry K.W."/>
            <person name="Condon B.J."/>
            <person name="Copeland A.C."/>
            <person name="Dhillon B."/>
            <person name="Glaser F."/>
            <person name="Hesse C.N."/>
            <person name="Kosti I."/>
            <person name="LaButti K."/>
            <person name="Lindquist E.A."/>
            <person name="Lucas S."/>
            <person name="Salamov A.A."/>
            <person name="Bradshaw R.E."/>
            <person name="Ciuffetti L."/>
            <person name="Hamelin R.C."/>
            <person name="Kema G.H.J."/>
            <person name="Lawrence C."/>
            <person name="Scott J.A."/>
            <person name="Spatafora J.W."/>
            <person name="Turgeon B.G."/>
            <person name="de Wit P.J.G.M."/>
            <person name="Zhong S."/>
            <person name="Goodwin S.B."/>
            <person name="Grigoriev I.V."/>
        </authorList>
    </citation>
    <scope>NUCLEOTIDE SEQUENCE [LARGE SCALE GENOMIC DNA]</scope>
    <source>
        <strain evidence="2">ND90Pr / ATCC 201652</strain>
    </source>
</reference>
<dbReference type="OMA" id="CELPPCG"/>